<dbReference type="EMBL" id="QFYS01000002">
    <property type="protein sequence ID" value="RAK67805.1"/>
    <property type="molecule type" value="Genomic_DNA"/>
</dbReference>
<dbReference type="NCBIfam" id="TIGR02937">
    <property type="entry name" value="sigma70-ECF"/>
    <property type="match status" value="1"/>
</dbReference>
<comment type="caution">
    <text evidence="8">The sequence shown here is derived from an EMBL/GenBank/DDBJ whole genome shotgun (WGS) entry which is preliminary data.</text>
</comment>
<keyword evidence="3" id="KW-0731">Sigma factor</keyword>
<dbReference type="Gene3D" id="1.10.1740.10">
    <property type="match status" value="1"/>
</dbReference>
<keyword evidence="9" id="KW-1185">Reference proteome</keyword>
<dbReference type="GO" id="GO:0016987">
    <property type="term" value="F:sigma factor activity"/>
    <property type="evidence" value="ECO:0007669"/>
    <property type="project" value="UniProtKB-KW"/>
</dbReference>
<dbReference type="InterPro" id="IPR013324">
    <property type="entry name" value="RNA_pol_sigma_r3/r4-like"/>
</dbReference>
<feature type="coiled-coil region" evidence="5">
    <location>
        <begin position="178"/>
        <end position="205"/>
    </location>
</feature>
<dbReference type="GO" id="GO:0006352">
    <property type="term" value="P:DNA-templated transcription initiation"/>
    <property type="evidence" value="ECO:0007669"/>
    <property type="project" value="InterPro"/>
</dbReference>
<dbReference type="PANTHER" id="PTHR43133">
    <property type="entry name" value="RNA POLYMERASE ECF-TYPE SIGMA FACTO"/>
    <property type="match status" value="1"/>
</dbReference>
<dbReference type="Proteomes" id="UP000249524">
    <property type="component" value="Unassembled WGS sequence"/>
</dbReference>
<dbReference type="RefSeq" id="WP_111275414.1">
    <property type="nucleotide sequence ID" value="NZ_QFYS01000002.1"/>
</dbReference>
<feature type="domain" description="RNA polymerase sigma factor 70 region 4 type 2" evidence="7">
    <location>
        <begin position="148"/>
        <end position="199"/>
    </location>
</feature>
<evidence type="ECO:0000256" key="5">
    <source>
        <dbReference type="SAM" id="Coils"/>
    </source>
</evidence>
<evidence type="ECO:0000259" key="6">
    <source>
        <dbReference type="Pfam" id="PF04542"/>
    </source>
</evidence>
<dbReference type="InterPro" id="IPR036388">
    <property type="entry name" value="WH-like_DNA-bd_sf"/>
</dbReference>
<protein>
    <recommendedName>
        <fullName evidence="10">RNA polymerase sigma factor 70 region 4 type 2 domain-containing protein</fullName>
    </recommendedName>
</protein>
<evidence type="ECO:0000313" key="9">
    <source>
        <dbReference type="Proteomes" id="UP000249524"/>
    </source>
</evidence>
<keyword evidence="2" id="KW-0805">Transcription regulation</keyword>
<dbReference type="GO" id="GO:0003677">
    <property type="term" value="F:DNA binding"/>
    <property type="evidence" value="ECO:0007669"/>
    <property type="project" value="InterPro"/>
</dbReference>
<sequence>MQRIPPDEPTHIHPANVAGYTLWCLSTIVCIRRWRPSPTAREHVVRMTAYDASASSDTPSSTERAYHRHRKWLLDFLRRRFGNLVSEDAAQEAFVRTLASGAVVRNPRAFLAKVAIRAALEEVRRRPEPGFVYEPPVSVEADAETAVLLEQVLVALPEPIRDVFVLSRFGGLSNVEIAQRCNLSVKRVEARLTEARRRCAALMQD</sequence>
<dbReference type="InterPro" id="IPR007627">
    <property type="entry name" value="RNA_pol_sigma70_r2"/>
</dbReference>
<dbReference type="SUPFAM" id="SSF88946">
    <property type="entry name" value="Sigma2 domain of RNA polymerase sigma factors"/>
    <property type="match status" value="1"/>
</dbReference>
<dbReference type="InterPro" id="IPR014284">
    <property type="entry name" value="RNA_pol_sigma-70_dom"/>
</dbReference>
<evidence type="ECO:0008006" key="10">
    <source>
        <dbReference type="Google" id="ProtNLM"/>
    </source>
</evidence>
<keyword evidence="5" id="KW-0175">Coiled coil</keyword>
<accession>A0A328BM99</accession>
<keyword evidence="4" id="KW-0804">Transcription</keyword>
<organism evidence="8 9">
    <name type="scientific">Phenylobacterium kunshanense</name>
    <dbReference type="NCBI Taxonomy" id="1445034"/>
    <lineage>
        <taxon>Bacteria</taxon>
        <taxon>Pseudomonadati</taxon>
        <taxon>Pseudomonadota</taxon>
        <taxon>Alphaproteobacteria</taxon>
        <taxon>Caulobacterales</taxon>
        <taxon>Caulobacteraceae</taxon>
        <taxon>Phenylobacterium</taxon>
    </lineage>
</organism>
<reference evidence="8 9" key="1">
    <citation type="submission" date="2018-05" db="EMBL/GenBank/DDBJ databases">
        <authorList>
            <person name="Lanie J.A."/>
            <person name="Ng W.-L."/>
            <person name="Kazmierczak K.M."/>
            <person name="Andrzejewski T.M."/>
            <person name="Davidsen T.M."/>
            <person name="Wayne K.J."/>
            <person name="Tettelin H."/>
            <person name="Glass J.I."/>
            <person name="Rusch D."/>
            <person name="Podicherti R."/>
            <person name="Tsui H.-C.T."/>
            <person name="Winkler M.E."/>
        </authorList>
    </citation>
    <scope>NUCLEOTIDE SEQUENCE [LARGE SCALE GENOMIC DNA]</scope>
    <source>
        <strain evidence="8 9">BUT-10</strain>
    </source>
</reference>
<gene>
    <name evidence="8" type="ORF">DJ019_07865</name>
</gene>
<dbReference type="InterPro" id="IPR013325">
    <property type="entry name" value="RNA_pol_sigma_r2"/>
</dbReference>
<dbReference type="InterPro" id="IPR013249">
    <property type="entry name" value="RNA_pol_sigma70_r4_t2"/>
</dbReference>
<evidence type="ECO:0000259" key="7">
    <source>
        <dbReference type="Pfam" id="PF08281"/>
    </source>
</evidence>
<dbReference type="InterPro" id="IPR039425">
    <property type="entry name" value="RNA_pol_sigma-70-like"/>
</dbReference>
<comment type="similarity">
    <text evidence="1">Belongs to the sigma-70 factor family. ECF subfamily.</text>
</comment>
<evidence type="ECO:0000256" key="2">
    <source>
        <dbReference type="ARBA" id="ARBA00023015"/>
    </source>
</evidence>
<dbReference type="PANTHER" id="PTHR43133:SF63">
    <property type="entry name" value="RNA POLYMERASE SIGMA FACTOR FECI-RELATED"/>
    <property type="match status" value="1"/>
</dbReference>
<evidence type="ECO:0000256" key="3">
    <source>
        <dbReference type="ARBA" id="ARBA00023082"/>
    </source>
</evidence>
<evidence type="ECO:0000256" key="4">
    <source>
        <dbReference type="ARBA" id="ARBA00023163"/>
    </source>
</evidence>
<evidence type="ECO:0000256" key="1">
    <source>
        <dbReference type="ARBA" id="ARBA00010641"/>
    </source>
</evidence>
<dbReference type="AlphaFoldDB" id="A0A328BM99"/>
<evidence type="ECO:0000313" key="8">
    <source>
        <dbReference type="EMBL" id="RAK67805.1"/>
    </source>
</evidence>
<dbReference type="Pfam" id="PF08281">
    <property type="entry name" value="Sigma70_r4_2"/>
    <property type="match status" value="1"/>
</dbReference>
<feature type="domain" description="RNA polymerase sigma-70 region 2" evidence="6">
    <location>
        <begin position="66"/>
        <end position="126"/>
    </location>
</feature>
<dbReference type="Gene3D" id="1.10.10.10">
    <property type="entry name" value="Winged helix-like DNA-binding domain superfamily/Winged helix DNA-binding domain"/>
    <property type="match status" value="1"/>
</dbReference>
<name>A0A328BM99_9CAUL</name>
<dbReference type="OrthoDB" id="7205220at2"/>
<dbReference type="SUPFAM" id="SSF88659">
    <property type="entry name" value="Sigma3 and sigma4 domains of RNA polymerase sigma factors"/>
    <property type="match status" value="1"/>
</dbReference>
<proteinExistence type="inferred from homology"/>
<dbReference type="Pfam" id="PF04542">
    <property type="entry name" value="Sigma70_r2"/>
    <property type="match status" value="1"/>
</dbReference>